<keyword evidence="2" id="KW-1185">Reference proteome</keyword>
<proteinExistence type="predicted"/>
<gene>
    <name evidence="1" type="ORF">RRG08_038896</name>
</gene>
<dbReference type="Proteomes" id="UP001283361">
    <property type="component" value="Unassembled WGS sequence"/>
</dbReference>
<comment type="caution">
    <text evidence="1">The sequence shown here is derived from an EMBL/GenBank/DDBJ whole genome shotgun (WGS) entry which is preliminary data.</text>
</comment>
<evidence type="ECO:0000313" key="1">
    <source>
        <dbReference type="EMBL" id="KAK3734870.1"/>
    </source>
</evidence>
<dbReference type="EMBL" id="JAWDGP010006834">
    <property type="protein sequence ID" value="KAK3734870.1"/>
    <property type="molecule type" value="Genomic_DNA"/>
</dbReference>
<organism evidence="1 2">
    <name type="scientific">Elysia crispata</name>
    <name type="common">lettuce slug</name>
    <dbReference type="NCBI Taxonomy" id="231223"/>
    <lineage>
        <taxon>Eukaryota</taxon>
        <taxon>Metazoa</taxon>
        <taxon>Spiralia</taxon>
        <taxon>Lophotrochozoa</taxon>
        <taxon>Mollusca</taxon>
        <taxon>Gastropoda</taxon>
        <taxon>Heterobranchia</taxon>
        <taxon>Euthyneura</taxon>
        <taxon>Panpulmonata</taxon>
        <taxon>Sacoglossa</taxon>
        <taxon>Placobranchoidea</taxon>
        <taxon>Plakobranchidae</taxon>
        <taxon>Elysia</taxon>
    </lineage>
</organism>
<sequence length="95" mass="10706">MIALCHPTLDVEDWVSFLSLLGGSRQYWPRVLSSALNLNNVRENSEPASIAPQMVAYLAPTLECRQIKQIVMWKPLSSRDSIDLYFPPASRVVTC</sequence>
<dbReference type="AlphaFoldDB" id="A0AAE1CU48"/>
<protein>
    <submittedName>
        <fullName evidence="1">Uncharacterized protein</fullName>
    </submittedName>
</protein>
<evidence type="ECO:0000313" key="2">
    <source>
        <dbReference type="Proteomes" id="UP001283361"/>
    </source>
</evidence>
<accession>A0AAE1CU48</accession>
<name>A0AAE1CU48_9GAST</name>
<reference evidence="1" key="1">
    <citation type="journal article" date="2023" name="G3 (Bethesda)">
        <title>A reference genome for the long-term kleptoplast-retaining sea slug Elysia crispata morphotype clarki.</title>
        <authorList>
            <person name="Eastman K.E."/>
            <person name="Pendleton A.L."/>
            <person name="Shaikh M.A."/>
            <person name="Suttiyut T."/>
            <person name="Ogas R."/>
            <person name="Tomko P."/>
            <person name="Gavelis G."/>
            <person name="Widhalm J.R."/>
            <person name="Wisecaver J.H."/>
        </authorList>
    </citation>
    <scope>NUCLEOTIDE SEQUENCE</scope>
    <source>
        <strain evidence="1">ECLA1</strain>
    </source>
</reference>